<gene>
    <name evidence="1" type="primary">Acey_s0090.g2333</name>
    <name evidence="1" type="ORF">Y032_0090g2333</name>
</gene>
<name>A0A016TMS2_9BILA</name>
<evidence type="ECO:0000313" key="1">
    <source>
        <dbReference type="EMBL" id="EYC03957.1"/>
    </source>
</evidence>
<accession>A0A016TMS2</accession>
<sequence>MVVRYAISVVDNPSGHASSTPHTKLAKINKSINMSLKMVVRSVISGYPRPQLGLDGVPCSPHSLLRHLFQYSFSSFEFGAQARDQIFEKIVVSVAMFSI</sequence>
<comment type="caution">
    <text evidence="1">The sequence shown here is derived from an EMBL/GenBank/DDBJ whole genome shotgun (WGS) entry which is preliminary data.</text>
</comment>
<dbReference type="AlphaFoldDB" id="A0A016TMS2"/>
<organism evidence="1 2">
    <name type="scientific">Ancylostoma ceylanicum</name>
    <dbReference type="NCBI Taxonomy" id="53326"/>
    <lineage>
        <taxon>Eukaryota</taxon>
        <taxon>Metazoa</taxon>
        <taxon>Ecdysozoa</taxon>
        <taxon>Nematoda</taxon>
        <taxon>Chromadorea</taxon>
        <taxon>Rhabditida</taxon>
        <taxon>Rhabditina</taxon>
        <taxon>Rhabditomorpha</taxon>
        <taxon>Strongyloidea</taxon>
        <taxon>Ancylostomatidae</taxon>
        <taxon>Ancylostomatinae</taxon>
        <taxon>Ancylostoma</taxon>
    </lineage>
</organism>
<protein>
    <submittedName>
        <fullName evidence="1">Uncharacterized protein</fullName>
    </submittedName>
</protein>
<dbReference type="EMBL" id="JARK01001426">
    <property type="protein sequence ID" value="EYC03957.1"/>
    <property type="molecule type" value="Genomic_DNA"/>
</dbReference>
<keyword evidence="2" id="KW-1185">Reference proteome</keyword>
<reference evidence="2" key="1">
    <citation type="journal article" date="2015" name="Nat. Genet.">
        <title>The genome and transcriptome of the zoonotic hookworm Ancylostoma ceylanicum identify infection-specific gene families.</title>
        <authorList>
            <person name="Schwarz E.M."/>
            <person name="Hu Y."/>
            <person name="Antoshechkin I."/>
            <person name="Miller M.M."/>
            <person name="Sternberg P.W."/>
            <person name="Aroian R.V."/>
        </authorList>
    </citation>
    <scope>NUCLEOTIDE SEQUENCE</scope>
    <source>
        <strain evidence="2">HY135</strain>
    </source>
</reference>
<proteinExistence type="predicted"/>
<evidence type="ECO:0000313" key="2">
    <source>
        <dbReference type="Proteomes" id="UP000024635"/>
    </source>
</evidence>
<dbReference type="Proteomes" id="UP000024635">
    <property type="component" value="Unassembled WGS sequence"/>
</dbReference>